<organism evidence="4 5">
    <name type="scientific">Peribacillus deserti</name>
    <dbReference type="NCBI Taxonomy" id="673318"/>
    <lineage>
        <taxon>Bacteria</taxon>
        <taxon>Bacillati</taxon>
        <taxon>Bacillota</taxon>
        <taxon>Bacilli</taxon>
        <taxon>Bacillales</taxon>
        <taxon>Bacillaceae</taxon>
        <taxon>Peribacillus</taxon>
    </lineage>
</organism>
<evidence type="ECO:0000313" key="5">
    <source>
        <dbReference type="Proteomes" id="UP000234748"/>
    </source>
</evidence>
<dbReference type="Pfam" id="PF00583">
    <property type="entry name" value="Acetyltransf_1"/>
    <property type="match status" value="2"/>
</dbReference>
<accession>A0A2N5M981</accession>
<dbReference type="PANTHER" id="PTHR43420">
    <property type="entry name" value="ACETYLTRANSFERASE"/>
    <property type="match status" value="1"/>
</dbReference>
<dbReference type="PROSITE" id="PS51186">
    <property type="entry name" value="GNAT"/>
    <property type="match status" value="2"/>
</dbReference>
<reference evidence="4 5" key="1">
    <citation type="submission" date="2017-11" db="EMBL/GenBank/DDBJ databases">
        <title>Comparitive Functional Genomics of Dry Heat Resistant strains isolated from the Viking Spacecraft.</title>
        <authorList>
            <person name="Seuylemezian A."/>
            <person name="Cooper K."/>
            <person name="Vaishampayan P."/>
        </authorList>
    </citation>
    <scope>NUCLEOTIDE SEQUENCE [LARGE SCALE GENOMIC DNA]</scope>
    <source>
        <strain evidence="4 5">V1-29</strain>
    </source>
</reference>
<keyword evidence="2" id="KW-0012">Acyltransferase</keyword>
<evidence type="ECO:0000313" key="4">
    <source>
        <dbReference type="EMBL" id="PLT30917.1"/>
    </source>
</evidence>
<keyword evidence="5" id="KW-1185">Reference proteome</keyword>
<name>A0A2N5M981_9BACI</name>
<keyword evidence="1 4" id="KW-0808">Transferase</keyword>
<sequence length="277" mass="32816">MTIQYLEDLRKLQRICEEEEKIQLKLNWDTLEQRSEAELREHSVFVHGRLVGFIGFYDFGSKVEICGMVHPKYRRQGIFTKLYQNAMEEAEKRKFREILINAPSNSQTAKLFLNHIPFQYAISEYQMKWHESPLESEQEVTIRQRTEEDTELEIELDVKCFGLLRHEAVKFHTENRKERNQQSYIIEHEGKAVGKMRVSCMDQKESWIYGFAVLPEYQGKGIGRQALKAVIRQEQESGHEIFLEVEAKNQHALRLYTSSGFQPYYTQDYYKYSGVHS</sequence>
<dbReference type="InterPro" id="IPR016181">
    <property type="entry name" value="Acyl_CoA_acyltransferase"/>
</dbReference>
<dbReference type="Proteomes" id="UP000234748">
    <property type="component" value="Unassembled WGS sequence"/>
</dbReference>
<dbReference type="CDD" id="cd04301">
    <property type="entry name" value="NAT_SF"/>
    <property type="match status" value="2"/>
</dbReference>
<gene>
    <name evidence="4" type="ORF">CUU66_05025</name>
</gene>
<comment type="caution">
    <text evidence="4">The sequence shown here is derived from an EMBL/GenBank/DDBJ whole genome shotgun (WGS) entry which is preliminary data.</text>
</comment>
<protein>
    <submittedName>
        <fullName evidence="4">N-acetyltransferase</fullName>
    </submittedName>
</protein>
<dbReference type="GO" id="GO:0016747">
    <property type="term" value="F:acyltransferase activity, transferring groups other than amino-acyl groups"/>
    <property type="evidence" value="ECO:0007669"/>
    <property type="project" value="InterPro"/>
</dbReference>
<dbReference type="EMBL" id="PGUY01000014">
    <property type="protein sequence ID" value="PLT30917.1"/>
    <property type="molecule type" value="Genomic_DNA"/>
</dbReference>
<dbReference type="InterPro" id="IPR000182">
    <property type="entry name" value="GNAT_dom"/>
</dbReference>
<evidence type="ECO:0000259" key="3">
    <source>
        <dbReference type="PROSITE" id="PS51186"/>
    </source>
</evidence>
<evidence type="ECO:0000256" key="2">
    <source>
        <dbReference type="ARBA" id="ARBA00023315"/>
    </source>
</evidence>
<dbReference type="RefSeq" id="WP_101640580.1">
    <property type="nucleotide sequence ID" value="NZ_PGUY01000014.1"/>
</dbReference>
<evidence type="ECO:0000256" key="1">
    <source>
        <dbReference type="ARBA" id="ARBA00022679"/>
    </source>
</evidence>
<proteinExistence type="predicted"/>
<dbReference type="OrthoDB" id="7163760at2"/>
<feature type="domain" description="N-acetyltransferase" evidence="3">
    <location>
        <begin position="140"/>
        <end position="277"/>
    </location>
</feature>
<dbReference type="PANTHER" id="PTHR43420:SF44">
    <property type="entry name" value="ACETYLTRANSFERASE YPEA"/>
    <property type="match status" value="1"/>
</dbReference>
<dbReference type="AlphaFoldDB" id="A0A2N5M981"/>
<feature type="domain" description="N-acetyltransferase" evidence="3">
    <location>
        <begin position="1"/>
        <end position="141"/>
    </location>
</feature>
<dbReference type="InterPro" id="IPR050680">
    <property type="entry name" value="YpeA/RimI_acetyltransf"/>
</dbReference>
<dbReference type="SUPFAM" id="SSF55729">
    <property type="entry name" value="Acyl-CoA N-acyltransferases (Nat)"/>
    <property type="match status" value="2"/>
</dbReference>
<dbReference type="Gene3D" id="3.40.630.30">
    <property type="match status" value="2"/>
</dbReference>